<dbReference type="InterPro" id="IPR038666">
    <property type="entry name" value="SSP1_head-tail_sf"/>
</dbReference>
<sequence length="110" mass="12979">MKISLFNERITILQSETKTDKIGNHLNEWTEFYSCFATISNENPQEVTEHGVRYDNSKLDFTIRYSSEVANISSIGYQIQFKEELYDILGIDHLNYKKKALKLHCQRVER</sequence>
<protein>
    <submittedName>
        <fullName evidence="1">Phage head-tail adaptor</fullName>
    </submittedName>
</protein>
<proteinExistence type="predicted"/>
<dbReference type="OrthoDB" id="9808209at2"/>
<dbReference type="RefSeq" id="WP_008088197.1">
    <property type="nucleotide sequence ID" value="NZ_AEUX02000005.1"/>
</dbReference>
<evidence type="ECO:0000313" key="1">
    <source>
        <dbReference type="EMBL" id="EHI70059.1"/>
    </source>
</evidence>
<dbReference type="STRING" id="764299.STRIC_2425"/>
<accession>G5K217</accession>
<gene>
    <name evidence="1" type="ORF">STRIC_2425</name>
</gene>
<evidence type="ECO:0000313" key="2">
    <source>
        <dbReference type="Proteomes" id="UP000003330"/>
    </source>
</evidence>
<dbReference type="Gene3D" id="2.40.10.270">
    <property type="entry name" value="Bacteriophage SPP1 head-tail adaptor protein"/>
    <property type="match status" value="1"/>
</dbReference>
<reference evidence="1 2" key="1">
    <citation type="journal article" date="2014" name="Int. J. Syst. Evol. Microbiol.">
        <title>Phylogenomics and the dynamic genome evolution of the genus Streptococcus.</title>
        <authorList>
            <consortium name="The Broad Institute Genome Sequencing Platform"/>
            <person name="Richards V.P."/>
            <person name="Palmer S.R."/>
            <person name="Pavinski Bitar P.D."/>
            <person name="Qin X."/>
            <person name="Weinstock G.M."/>
            <person name="Highlander S.K."/>
            <person name="Town C.D."/>
            <person name="Burne R.A."/>
            <person name="Stanhope M.J."/>
        </authorList>
    </citation>
    <scope>NUCLEOTIDE SEQUENCE [LARGE SCALE GENOMIC DNA]</scope>
    <source>
        <strain evidence="1 2">707-05</strain>
    </source>
</reference>
<dbReference type="NCBIfam" id="TIGR01563">
    <property type="entry name" value="gp16_SPP1"/>
    <property type="match status" value="1"/>
</dbReference>
<dbReference type="Proteomes" id="UP000003330">
    <property type="component" value="Unassembled WGS sequence"/>
</dbReference>
<name>G5K217_9STRE</name>
<dbReference type="eggNOG" id="COG5614">
    <property type="taxonomic scope" value="Bacteria"/>
</dbReference>
<dbReference type="Pfam" id="PF05521">
    <property type="entry name" value="Phage_HCP"/>
    <property type="match status" value="1"/>
</dbReference>
<dbReference type="InterPro" id="IPR008767">
    <property type="entry name" value="Phage_SPP1_head-tail_adaptor"/>
</dbReference>
<dbReference type="EMBL" id="AEUX02000005">
    <property type="protein sequence ID" value="EHI70059.1"/>
    <property type="molecule type" value="Genomic_DNA"/>
</dbReference>
<organism evidence="1 2">
    <name type="scientific">Streptococcus ictaluri 707-05</name>
    <dbReference type="NCBI Taxonomy" id="764299"/>
    <lineage>
        <taxon>Bacteria</taxon>
        <taxon>Bacillati</taxon>
        <taxon>Bacillota</taxon>
        <taxon>Bacilli</taxon>
        <taxon>Lactobacillales</taxon>
        <taxon>Streptococcaceae</taxon>
        <taxon>Streptococcus</taxon>
    </lineage>
</organism>
<dbReference type="AlphaFoldDB" id="G5K217"/>
<keyword evidence="2" id="KW-1185">Reference proteome</keyword>
<comment type="caution">
    <text evidence="1">The sequence shown here is derived from an EMBL/GenBank/DDBJ whole genome shotgun (WGS) entry which is preliminary data.</text>
</comment>